<keyword evidence="2" id="KW-1185">Reference proteome</keyword>
<sequence>MKTTKKTIGQGITHHISASGIEKPTGKTTLEFTLTDWNHFFGVGNSVISKLTDQNKFLKSEPSPHEIGRGVWANWEALQG</sequence>
<protein>
    <submittedName>
        <fullName evidence="1">Uncharacterized protein</fullName>
    </submittedName>
</protein>
<organism evidence="1 2">
    <name type="scientific">Listeria aquatica FSL S10-1188</name>
    <dbReference type="NCBI Taxonomy" id="1265818"/>
    <lineage>
        <taxon>Bacteria</taxon>
        <taxon>Bacillati</taxon>
        <taxon>Bacillota</taxon>
        <taxon>Bacilli</taxon>
        <taxon>Bacillales</taxon>
        <taxon>Listeriaceae</taxon>
        <taxon>Listeria</taxon>
    </lineage>
</organism>
<accession>W7AZC5</accession>
<dbReference type="EMBL" id="AOCG01000008">
    <property type="protein sequence ID" value="EUJ18962.1"/>
    <property type="molecule type" value="Genomic_DNA"/>
</dbReference>
<proteinExistence type="predicted"/>
<evidence type="ECO:0000313" key="2">
    <source>
        <dbReference type="Proteomes" id="UP000019246"/>
    </source>
</evidence>
<gene>
    <name evidence="1" type="ORF">MAQA_07688</name>
</gene>
<comment type="caution">
    <text evidence="1">The sequence shown here is derived from an EMBL/GenBank/DDBJ whole genome shotgun (WGS) entry which is preliminary data.</text>
</comment>
<evidence type="ECO:0000313" key="1">
    <source>
        <dbReference type="EMBL" id="EUJ18962.1"/>
    </source>
</evidence>
<dbReference type="STRING" id="1265818.MAQA_07688"/>
<name>W7AZC5_9LIST</name>
<dbReference type="AlphaFoldDB" id="W7AZC5"/>
<dbReference type="Proteomes" id="UP000019246">
    <property type="component" value="Unassembled WGS sequence"/>
</dbReference>
<reference evidence="1 2" key="1">
    <citation type="journal article" date="2014" name="Int. J. Syst. Evol. Microbiol.">
        <title>Listeria floridensis sp. nov., Listeria aquatica sp. nov., Listeria cornellensis sp. nov., Listeria riparia sp. nov. and Listeria grandensis sp. nov., from agricultural and natural environments.</title>
        <authorList>
            <person name="den Bakker H.C."/>
            <person name="Warchocki S."/>
            <person name="Wright E.M."/>
            <person name="Allred A.F."/>
            <person name="Ahlstrom C."/>
            <person name="Manuel C.S."/>
            <person name="Stasiewicz M.J."/>
            <person name="Burrell A."/>
            <person name="Roof S."/>
            <person name="Strawn L."/>
            <person name="Fortes E.D."/>
            <person name="Nightingale K.K."/>
            <person name="Kephart D."/>
            <person name="Wiedmann M."/>
        </authorList>
    </citation>
    <scope>NUCLEOTIDE SEQUENCE [LARGE SCALE GENOMIC DNA]</scope>
    <source>
        <strain evidence="1 2">FSL S10-1188</strain>
    </source>
</reference>